<comment type="caution">
    <text evidence="6">The sequence shown here is derived from an EMBL/GenBank/DDBJ whole genome shotgun (WGS) entry which is preliminary data.</text>
</comment>
<evidence type="ECO:0000313" key="6">
    <source>
        <dbReference type="EMBL" id="GLI91998.1"/>
    </source>
</evidence>
<keyword evidence="3" id="KW-1005">Bacterial flagellum biogenesis</keyword>
<comment type="similarity">
    <text evidence="1">Belongs to the FlgD family.</text>
</comment>
<dbReference type="GO" id="GO:0044781">
    <property type="term" value="P:bacterial-type flagellum organization"/>
    <property type="evidence" value="ECO:0007669"/>
    <property type="project" value="UniProtKB-KW"/>
</dbReference>
<evidence type="ECO:0000256" key="1">
    <source>
        <dbReference type="ARBA" id="ARBA00010577"/>
    </source>
</evidence>
<feature type="region of interest" description="Disordered" evidence="5">
    <location>
        <begin position="1"/>
        <end position="20"/>
    </location>
</feature>
<dbReference type="Proteomes" id="UP001144323">
    <property type="component" value="Unassembled WGS sequence"/>
</dbReference>
<evidence type="ECO:0000313" key="7">
    <source>
        <dbReference type="Proteomes" id="UP001144323"/>
    </source>
</evidence>
<dbReference type="EMBL" id="BSEC01000001">
    <property type="protein sequence ID" value="GLI91998.1"/>
    <property type="molecule type" value="Genomic_DNA"/>
</dbReference>
<dbReference type="Pfam" id="PF03963">
    <property type="entry name" value="FlgD"/>
    <property type="match status" value="1"/>
</dbReference>
<keyword evidence="6" id="KW-0282">Flagellum</keyword>
<dbReference type="NCBIfam" id="NF004670">
    <property type="entry name" value="PRK06009.1"/>
    <property type="match status" value="1"/>
</dbReference>
<comment type="function">
    <text evidence="4">Required for flagellar hook formation. May act as a scaffolding protein.</text>
</comment>
<evidence type="ECO:0000256" key="4">
    <source>
        <dbReference type="ARBA" id="ARBA00024746"/>
    </source>
</evidence>
<sequence length="134" mass="13518">MTVTPVQAAATRGPTSAASADATKAAGNYKMFLQLLLTELKNQDPTKPVDPTQTVTQLATFSSLEQAVKTNDLLTSLNSQATLTQGSALIGRTITSADGAVSGAVQSVTLADGGLVANLADGRRVSLASGVSVA</sequence>
<dbReference type="InterPro" id="IPR005648">
    <property type="entry name" value="FlgD"/>
</dbReference>
<keyword evidence="6" id="KW-0966">Cell projection</keyword>
<organism evidence="6 7">
    <name type="scientific">Methylocystis echinoides</name>
    <dbReference type="NCBI Taxonomy" id="29468"/>
    <lineage>
        <taxon>Bacteria</taxon>
        <taxon>Pseudomonadati</taxon>
        <taxon>Pseudomonadota</taxon>
        <taxon>Alphaproteobacteria</taxon>
        <taxon>Hyphomicrobiales</taxon>
        <taxon>Methylocystaceae</taxon>
        <taxon>Methylocystis</taxon>
    </lineage>
</organism>
<gene>
    <name evidence="6" type="ORF">LMG27198_09900</name>
</gene>
<proteinExistence type="inferred from homology"/>
<keyword evidence="6" id="KW-0969">Cilium</keyword>
<evidence type="ECO:0000256" key="2">
    <source>
        <dbReference type="ARBA" id="ARBA00016013"/>
    </source>
</evidence>
<name>A0A9W6GS99_9HYPH</name>
<keyword evidence="7" id="KW-1185">Reference proteome</keyword>
<accession>A0A9W6GS99</accession>
<evidence type="ECO:0000256" key="3">
    <source>
        <dbReference type="ARBA" id="ARBA00022795"/>
    </source>
</evidence>
<protein>
    <recommendedName>
        <fullName evidence="2">Basal-body rod modification protein FlgD</fullName>
    </recommendedName>
</protein>
<evidence type="ECO:0000256" key="5">
    <source>
        <dbReference type="SAM" id="MobiDB-lite"/>
    </source>
</evidence>
<dbReference type="RefSeq" id="WP_281800945.1">
    <property type="nucleotide sequence ID" value="NZ_BSEC01000001.1"/>
</dbReference>
<dbReference type="AlphaFoldDB" id="A0A9W6GS99"/>
<reference evidence="6" key="1">
    <citation type="journal article" date="2023" name="Int. J. Syst. Evol. Microbiol.">
        <title>Methylocystis iwaonis sp. nov., a type II methane-oxidizing bacterium from surface soil of a rice paddy field in Japan, and emended description of the genus Methylocystis (ex Whittenbury et al. 1970) Bowman et al. 1993.</title>
        <authorList>
            <person name="Kaise H."/>
            <person name="Sawadogo J.B."/>
            <person name="Alam M.S."/>
            <person name="Ueno C."/>
            <person name="Dianou D."/>
            <person name="Shinjo R."/>
            <person name="Asakawa S."/>
        </authorList>
    </citation>
    <scope>NUCLEOTIDE SEQUENCE</scope>
    <source>
        <strain evidence="6">LMG27198</strain>
    </source>
</reference>